<dbReference type="GO" id="GO:0016787">
    <property type="term" value="F:hydrolase activity"/>
    <property type="evidence" value="ECO:0007669"/>
    <property type="project" value="UniProtKB-KW"/>
</dbReference>
<dbReference type="Gene3D" id="2.40.260.10">
    <property type="entry name" value="Sortase"/>
    <property type="match status" value="1"/>
</dbReference>
<dbReference type="KEGG" id="wma:WM2015_1252"/>
<dbReference type="OrthoDB" id="9790661at2"/>
<organism evidence="2 3">
    <name type="scientific">Wenzhouxiangella marina</name>
    <dbReference type="NCBI Taxonomy" id="1579979"/>
    <lineage>
        <taxon>Bacteria</taxon>
        <taxon>Pseudomonadati</taxon>
        <taxon>Pseudomonadota</taxon>
        <taxon>Gammaproteobacteria</taxon>
        <taxon>Chromatiales</taxon>
        <taxon>Wenzhouxiangellaceae</taxon>
        <taxon>Wenzhouxiangella</taxon>
    </lineage>
</organism>
<dbReference type="Pfam" id="PF04203">
    <property type="entry name" value="Sortase"/>
    <property type="match status" value="1"/>
</dbReference>
<dbReference type="AlphaFoldDB" id="A0A0K0XVH8"/>
<dbReference type="EMBL" id="CP012154">
    <property type="protein sequence ID" value="AKS41626.1"/>
    <property type="molecule type" value="Genomic_DNA"/>
</dbReference>
<dbReference type="STRING" id="1579979.WM2015_1252"/>
<keyword evidence="3" id="KW-1185">Reference proteome</keyword>
<evidence type="ECO:0000313" key="3">
    <source>
        <dbReference type="Proteomes" id="UP000066624"/>
    </source>
</evidence>
<dbReference type="RefSeq" id="WP_049725251.1">
    <property type="nucleotide sequence ID" value="NZ_CP012154.1"/>
</dbReference>
<evidence type="ECO:0000256" key="1">
    <source>
        <dbReference type="ARBA" id="ARBA00022801"/>
    </source>
</evidence>
<reference evidence="2 3" key="1">
    <citation type="submission" date="2015-07" db="EMBL/GenBank/DDBJ databases">
        <authorList>
            <person name="Noorani M."/>
        </authorList>
    </citation>
    <scope>NUCLEOTIDE SEQUENCE [LARGE SCALE GENOMIC DNA]</scope>
    <source>
        <strain evidence="2 3">KCTC 42284</strain>
    </source>
</reference>
<keyword evidence="1" id="KW-0378">Hydrolase</keyword>
<dbReference type="InterPro" id="IPR023365">
    <property type="entry name" value="Sortase_dom-sf"/>
</dbReference>
<gene>
    <name evidence="2" type="ORF">WM2015_1252</name>
</gene>
<dbReference type="SUPFAM" id="SSF63817">
    <property type="entry name" value="Sortase"/>
    <property type="match status" value="1"/>
</dbReference>
<dbReference type="InterPro" id="IPR005754">
    <property type="entry name" value="Sortase"/>
</dbReference>
<protein>
    <submittedName>
        <fullName evidence="2">Sortase family protein</fullName>
    </submittedName>
</protein>
<accession>A0A0K0XVH8</accession>
<name>A0A0K0XVH8_9GAMM</name>
<evidence type="ECO:0000313" key="2">
    <source>
        <dbReference type="EMBL" id="AKS41626.1"/>
    </source>
</evidence>
<dbReference type="CDD" id="cd05828">
    <property type="entry name" value="Sortase_D_1"/>
    <property type="match status" value="1"/>
</dbReference>
<sequence length="192" mass="21175">MIRRILIASLLAVGLWQLGGAATIEAKAWLGQILLERAWAQSREEERPVSPWPGAVSHPVARLRVPELDIDYLVLDGADTPVLAWGPGMETGPAGHRLIAAHRDTHFRFLEHLVTGAEVELELGGGQTEHWRVASQQVVDSRTTGLNLAAPDLMTWVTCWPFDAIEAGGPMRLLVQLEREDRLESLPTGETR</sequence>
<dbReference type="Proteomes" id="UP000066624">
    <property type="component" value="Chromosome"/>
</dbReference>
<dbReference type="InterPro" id="IPR041999">
    <property type="entry name" value="Sortase_D_1"/>
</dbReference>
<proteinExistence type="predicted"/>
<dbReference type="PATRIC" id="fig|1579979.3.peg.1283"/>